<dbReference type="AlphaFoldDB" id="A0AA38VQC1"/>
<evidence type="ECO:0000256" key="1">
    <source>
        <dbReference type="SAM" id="MobiDB-lite"/>
    </source>
</evidence>
<proteinExistence type="predicted"/>
<name>A0AA38VQC1_9PEZI</name>
<evidence type="ECO:0000313" key="3">
    <source>
        <dbReference type="Proteomes" id="UP001174691"/>
    </source>
</evidence>
<dbReference type="EMBL" id="JANBVN010000002">
    <property type="protein sequence ID" value="KAJ9165696.1"/>
    <property type="molecule type" value="Genomic_DNA"/>
</dbReference>
<organism evidence="2 3">
    <name type="scientific">Coniochaeta hoffmannii</name>
    <dbReference type="NCBI Taxonomy" id="91930"/>
    <lineage>
        <taxon>Eukaryota</taxon>
        <taxon>Fungi</taxon>
        <taxon>Dikarya</taxon>
        <taxon>Ascomycota</taxon>
        <taxon>Pezizomycotina</taxon>
        <taxon>Sordariomycetes</taxon>
        <taxon>Sordariomycetidae</taxon>
        <taxon>Coniochaetales</taxon>
        <taxon>Coniochaetaceae</taxon>
        <taxon>Coniochaeta</taxon>
    </lineage>
</organism>
<keyword evidence="2" id="KW-0675">Receptor</keyword>
<accession>A0AA38VQC1</accession>
<feature type="region of interest" description="Disordered" evidence="1">
    <location>
        <begin position="270"/>
        <end position="298"/>
    </location>
</feature>
<protein>
    <submittedName>
        <fullName evidence="2">Leukaemia virus receptor (BLVR) domain-containing protein</fullName>
    </submittedName>
</protein>
<gene>
    <name evidence="2" type="ORF">NKR19_g177</name>
</gene>
<dbReference type="InterPro" id="IPR029058">
    <property type="entry name" value="AB_hydrolase_fold"/>
</dbReference>
<dbReference type="Proteomes" id="UP001174691">
    <property type="component" value="Unassembled WGS sequence"/>
</dbReference>
<dbReference type="SUPFAM" id="SSF53474">
    <property type="entry name" value="alpha/beta-Hydrolases"/>
    <property type="match status" value="1"/>
</dbReference>
<dbReference type="Gene3D" id="3.40.50.1820">
    <property type="entry name" value="alpha/beta hydrolase"/>
    <property type="match status" value="1"/>
</dbReference>
<reference evidence="2" key="1">
    <citation type="submission" date="2022-07" db="EMBL/GenBank/DDBJ databases">
        <title>Fungi with potential for degradation of polypropylene.</title>
        <authorList>
            <person name="Gostincar C."/>
        </authorList>
    </citation>
    <scope>NUCLEOTIDE SEQUENCE</scope>
    <source>
        <strain evidence="2">EXF-13287</strain>
    </source>
</reference>
<comment type="caution">
    <text evidence="2">The sequence shown here is derived from an EMBL/GenBank/DDBJ whole genome shotgun (WGS) entry which is preliminary data.</text>
</comment>
<feature type="compositionally biased region" description="Low complexity" evidence="1">
    <location>
        <begin position="271"/>
        <end position="288"/>
    </location>
</feature>
<evidence type="ECO:0000313" key="2">
    <source>
        <dbReference type="EMBL" id="KAJ9165696.1"/>
    </source>
</evidence>
<keyword evidence="3" id="KW-1185">Reference proteome</keyword>
<sequence length="419" mass="46546">MPRWLATSASRVVTRHHRCLQRRRFSSQHHVETVAVRCASSGSIDVNLHNVSQHKPSHPLVIYIPPFFQTGQASQAPLPAFLNSYPSAAINYRWLDPSWTGHPTSHESQPSSPSQWPTPIHDVLFGYSWILKHLAPAGDERRDIYVYGSYLGASLAASLALTESHQDQRMAVRGLLTYNGIYNWTMFLPDHPIHQRKSLADALDDTSNYVEGSFFHYLRDALPVLFSSPSGLFDPFASPSLFFRDPGLWTPDDFTTSLASSPMTRAIDVLSSGSSASGDNAGSASGTSTEWDLKPPPKSYLTFPPRGSMLKIPEALLLYESPPAVQYAKVTRKRKTTSKAAKKRKILNNFEGQAMELGSFMRRSVEKYEFRDREDSGGADVEAERRVQMRDAGAVEGDGTLGGAGQDIAYAWLQERIGR</sequence>